<dbReference type="SUPFAM" id="SSF55874">
    <property type="entry name" value="ATPase domain of HSP90 chaperone/DNA topoisomerase II/histidine kinase"/>
    <property type="match status" value="1"/>
</dbReference>
<keyword evidence="5 9" id="KW-0418">Kinase</keyword>
<sequence>MCAVSGDRPITRQPVARGAFRGGLGRPGASVVPGHRSSGASVAGASVVRGPLGPRPAAPAGDVVGQVVGVLRNIGVLGAVAGLRLQAGGVPRPAHHVLVEVAAVGRGPGGAAVPSRPPDGGLAAPVPYDELAACLDALIGNVLDHTPQGTACRVTVTAGPDGRARLTVSDDGPGFPGSCARSAARGASGGGSTGLGLDIARRTAEDAGGSFAVGHRPTRVTLTFPRPDRPDRQDRPDRPDRPSPAGTRPAPPAPSG</sequence>
<evidence type="ECO:0000256" key="3">
    <source>
        <dbReference type="ARBA" id="ARBA00022553"/>
    </source>
</evidence>
<evidence type="ECO:0000256" key="4">
    <source>
        <dbReference type="ARBA" id="ARBA00022679"/>
    </source>
</evidence>
<dbReference type="EC" id="2.7.13.3" evidence="2"/>
<dbReference type="InterPro" id="IPR005467">
    <property type="entry name" value="His_kinase_dom"/>
</dbReference>
<dbReference type="InterPro" id="IPR003594">
    <property type="entry name" value="HATPase_dom"/>
</dbReference>
<evidence type="ECO:0000256" key="7">
    <source>
        <dbReference type="SAM" id="MobiDB-lite"/>
    </source>
</evidence>
<name>A0A516RAT8_STRST</name>
<evidence type="ECO:0000313" key="10">
    <source>
        <dbReference type="Proteomes" id="UP000316806"/>
    </source>
</evidence>
<feature type="region of interest" description="Disordered" evidence="7">
    <location>
        <begin position="14"/>
        <end position="38"/>
    </location>
</feature>
<feature type="compositionally biased region" description="Low complexity" evidence="7">
    <location>
        <begin position="177"/>
        <end position="186"/>
    </location>
</feature>
<dbReference type="EMBL" id="CP040916">
    <property type="protein sequence ID" value="QDQ12777.1"/>
    <property type="molecule type" value="Genomic_DNA"/>
</dbReference>
<protein>
    <recommendedName>
        <fullName evidence="2">histidine kinase</fullName>
        <ecNumber evidence="2">2.7.13.3</ecNumber>
    </recommendedName>
</protein>
<dbReference type="Pfam" id="PF02518">
    <property type="entry name" value="HATPase_c"/>
    <property type="match status" value="1"/>
</dbReference>
<keyword evidence="3" id="KW-0597">Phosphoprotein</keyword>
<gene>
    <name evidence="9" type="ORF">FH965_21235</name>
</gene>
<dbReference type="PANTHER" id="PTHR44936:SF9">
    <property type="entry name" value="SENSOR PROTEIN CREC"/>
    <property type="match status" value="1"/>
</dbReference>
<accession>A0A516RAT8</accession>
<evidence type="ECO:0000256" key="2">
    <source>
        <dbReference type="ARBA" id="ARBA00012438"/>
    </source>
</evidence>
<keyword evidence="6" id="KW-0902">Two-component regulatory system</keyword>
<dbReference type="Gene3D" id="3.30.565.10">
    <property type="entry name" value="Histidine kinase-like ATPase, C-terminal domain"/>
    <property type="match status" value="1"/>
</dbReference>
<dbReference type="Proteomes" id="UP000316806">
    <property type="component" value="Chromosome"/>
</dbReference>
<dbReference type="AlphaFoldDB" id="A0A516RAT8"/>
<comment type="catalytic activity">
    <reaction evidence="1">
        <text>ATP + protein L-histidine = ADP + protein N-phospho-L-histidine.</text>
        <dbReference type="EC" id="2.7.13.3"/>
    </reaction>
</comment>
<evidence type="ECO:0000259" key="8">
    <source>
        <dbReference type="PROSITE" id="PS50109"/>
    </source>
</evidence>
<feature type="compositionally biased region" description="Basic and acidic residues" evidence="7">
    <location>
        <begin position="226"/>
        <end position="241"/>
    </location>
</feature>
<organism evidence="9 10">
    <name type="scientific">Streptomyces spectabilis</name>
    <dbReference type="NCBI Taxonomy" id="68270"/>
    <lineage>
        <taxon>Bacteria</taxon>
        <taxon>Bacillati</taxon>
        <taxon>Actinomycetota</taxon>
        <taxon>Actinomycetes</taxon>
        <taxon>Kitasatosporales</taxon>
        <taxon>Streptomycetaceae</taxon>
        <taxon>Streptomyces</taxon>
    </lineage>
</organism>
<dbReference type="GO" id="GO:0004673">
    <property type="term" value="F:protein histidine kinase activity"/>
    <property type="evidence" value="ECO:0007669"/>
    <property type="project" value="UniProtKB-EC"/>
</dbReference>
<keyword evidence="4" id="KW-0808">Transferase</keyword>
<evidence type="ECO:0000313" key="9">
    <source>
        <dbReference type="EMBL" id="QDQ12777.1"/>
    </source>
</evidence>
<evidence type="ECO:0000256" key="1">
    <source>
        <dbReference type="ARBA" id="ARBA00000085"/>
    </source>
</evidence>
<feature type="region of interest" description="Disordered" evidence="7">
    <location>
        <begin position="208"/>
        <end position="256"/>
    </location>
</feature>
<evidence type="ECO:0000256" key="5">
    <source>
        <dbReference type="ARBA" id="ARBA00022777"/>
    </source>
</evidence>
<dbReference type="InterPro" id="IPR036890">
    <property type="entry name" value="HATPase_C_sf"/>
</dbReference>
<dbReference type="PANTHER" id="PTHR44936">
    <property type="entry name" value="SENSOR PROTEIN CREC"/>
    <property type="match status" value="1"/>
</dbReference>
<feature type="domain" description="Histidine kinase" evidence="8">
    <location>
        <begin position="129"/>
        <end position="230"/>
    </location>
</feature>
<feature type="region of interest" description="Disordered" evidence="7">
    <location>
        <begin position="166"/>
        <end position="195"/>
    </location>
</feature>
<dbReference type="SMART" id="SM00387">
    <property type="entry name" value="HATPase_c"/>
    <property type="match status" value="1"/>
</dbReference>
<proteinExistence type="predicted"/>
<reference evidence="9 10" key="1">
    <citation type="journal article" date="2019" name="J. Ind. Microbiol. Biotechnol.">
        <title>The complete genomic sequence of Streptomyces spectabilis NRRL-2792 and identification of secondary metabolite biosynthetic gene clusters.</title>
        <authorList>
            <person name="Sinha A."/>
            <person name="Phillips-Salemka S."/>
            <person name="Niraula T.A."/>
            <person name="Short K.A."/>
            <person name="Niraula N.P."/>
        </authorList>
    </citation>
    <scope>NUCLEOTIDE SEQUENCE [LARGE SCALE GENOMIC DNA]</scope>
    <source>
        <strain evidence="9 10">NRRL 2792</strain>
    </source>
</reference>
<dbReference type="GO" id="GO:0000160">
    <property type="term" value="P:phosphorelay signal transduction system"/>
    <property type="evidence" value="ECO:0007669"/>
    <property type="project" value="UniProtKB-KW"/>
</dbReference>
<dbReference type="InterPro" id="IPR050980">
    <property type="entry name" value="2C_sensor_his_kinase"/>
</dbReference>
<evidence type="ECO:0000256" key="6">
    <source>
        <dbReference type="ARBA" id="ARBA00023012"/>
    </source>
</evidence>
<dbReference type="PROSITE" id="PS50109">
    <property type="entry name" value="HIS_KIN"/>
    <property type="match status" value="1"/>
</dbReference>